<dbReference type="PANTHER" id="PTHR30193:SF1">
    <property type="entry name" value="ABC TRANSPORTER PERMEASE PROTEIN YESP-RELATED"/>
    <property type="match status" value="1"/>
</dbReference>
<feature type="transmembrane region" description="Helical" evidence="7">
    <location>
        <begin position="122"/>
        <end position="142"/>
    </location>
</feature>
<keyword evidence="2 7" id="KW-0813">Transport</keyword>
<dbReference type="GO" id="GO:0055085">
    <property type="term" value="P:transmembrane transport"/>
    <property type="evidence" value="ECO:0007669"/>
    <property type="project" value="InterPro"/>
</dbReference>
<gene>
    <name evidence="9" type="ORF">ATHL_03383</name>
</gene>
<dbReference type="PROSITE" id="PS50928">
    <property type="entry name" value="ABC_TM1"/>
    <property type="match status" value="1"/>
</dbReference>
<feature type="transmembrane region" description="Helical" evidence="7">
    <location>
        <begin position="26"/>
        <end position="45"/>
    </location>
</feature>
<protein>
    <submittedName>
        <fullName evidence="9">Carbohydrate ABC transporter membrane protein 1, CUT1 family</fullName>
    </submittedName>
</protein>
<dbReference type="GO" id="GO:0005886">
    <property type="term" value="C:plasma membrane"/>
    <property type="evidence" value="ECO:0007669"/>
    <property type="project" value="UniProtKB-SubCell"/>
</dbReference>
<feature type="domain" description="ABC transmembrane type-1" evidence="8">
    <location>
        <begin position="81"/>
        <end position="296"/>
    </location>
</feature>
<proteinExistence type="inferred from homology"/>
<evidence type="ECO:0000256" key="1">
    <source>
        <dbReference type="ARBA" id="ARBA00004651"/>
    </source>
</evidence>
<reference evidence="10" key="1">
    <citation type="submission" date="2015-07" db="EMBL/GenBank/DDBJ databases">
        <title>Draft Genome Sequences of Anaerolinea thermolimosa IMO-1, Bellilinea caldifistulae GOMI-1, Leptolinea tardivitalis YMTK-2, Levilinea saccharolytica KIBI-1,Longilinea arvoryzae KOME-1, Previously Described as Members of the Anaerolineaceae (Chloroflexi).</title>
        <authorList>
            <person name="Sekiguchi Y."/>
            <person name="Ohashi A."/>
            <person name="Matsuura N."/>
            <person name="Tourlousse M.D."/>
        </authorList>
    </citation>
    <scope>NUCLEOTIDE SEQUENCE [LARGE SCALE GENOMIC DNA]</scope>
    <source>
        <strain evidence="10">IMO-1</strain>
    </source>
</reference>
<evidence type="ECO:0000313" key="9">
    <source>
        <dbReference type="EMBL" id="GAP08478.1"/>
    </source>
</evidence>
<keyword evidence="5 7" id="KW-1133">Transmembrane helix</keyword>
<name>A0A7U9PU90_9CHLR</name>
<evidence type="ECO:0000256" key="2">
    <source>
        <dbReference type="ARBA" id="ARBA00022448"/>
    </source>
</evidence>
<feature type="transmembrane region" description="Helical" evidence="7">
    <location>
        <begin position="90"/>
        <end position="110"/>
    </location>
</feature>
<keyword evidence="10" id="KW-1185">Reference proteome</keyword>
<feature type="transmembrane region" description="Helical" evidence="7">
    <location>
        <begin position="223"/>
        <end position="249"/>
    </location>
</feature>
<dbReference type="Pfam" id="PF00528">
    <property type="entry name" value="BPD_transp_1"/>
    <property type="match status" value="1"/>
</dbReference>
<dbReference type="SUPFAM" id="SSF161098">
    <property type="entry name" value="MetI-like"/>
    <property type="match status" value="1"/>
</dbReference>
<comment type="similarity">
    <text evidence="7">Belongs to the binding-protein-dependent transport system permease family.</text>
</comment>
<evidence type="ECO:0000313" key="10">
    <source>
        <dbReference type="Proteomes" id="UP000253922"/>
    </source>
</evidence>
<dbReference type="Proteomes" id="UP000253922">
    <property type="component" value="Unassembled WGS sequence"/>
</dbReference>
<organism evidence="9 10">
    <name type="scientific">Anaerolinea thermolimosa</name>
    <dbReference type="NCBI Taxonomy" id="229919"/>
    <lineage>
        <taxon>Bacteria</taxon>
        <taxon>Bacillati</taxon>
        <taxon>Chloroflexota</taxon>
        <taxon>Anaerolineae</taxon>
        <taxon>Anaerolineales</taxon>
        <taxon>Anaerolineaceae</taxon>
        <taxon>Anaerolinea</taxon>
    </lineage>
</organism>
<dbReference type="PANTHER" id="PTHR30193">
    <property type="entry name" value="ABC TRANSPORTER PERMEASE PROTEIN"/>
    <property type="match status" value="1"/>
</dbReference>
<dbReference type="InterPro" id="IPR000515">
    <property type="entry name" value="MetI-like"/>
</dbReference>
<sequence length="310" mass="35308">MNIAQTISRKVPFKNPFHTLQFRRTLIGYIFISPFILGFFFWFLGPTVFSGWLSMTDWNLISPPKFVGLQNFQRLFNDKLLLQSLKVTSIYTFVSVPLGLVLGFLLALLMNTRVRGIRAFRTIYYMPSIVPAVANAVLWAWIFNTEYGLLNAVLRALGFAKISWLIDTRFALPAIILMGLWGVGGGMVIYLAGLQGIPEVYYEAAEIDGAGRWQRMIHITIPLMSPVLFFNLIMGIIGSFQVFTAGYLLTDGGPQNSTLFYVLYLYRVGFRNLEMGYAATLGWLLFFIILVLTLIVFRYIGRNVYYEEAK</sequence>
<dbReference type="RefSeq" id="WP_062196100.1">
    <property type="nucleotide sequence ID" value="NZ_DF967966.1"/>
</dbReference>
<comment type="subcellular location">
    <subcellularLocation>
        <location evidence="1 7">Cell membrane</location>
        <topology evidence="1 7">Multi-pass membrane protein</topology>
    </subcellularLocation>
</comment>
<evidence type="ECO:0000256" key="7">
    <source>
        <dbReference type="RuleBase" id="RU363032"/>
    </source>
</evidence>
<dbReference type="InterPro" id="IPR051393">
    <property type="entry name" value="ABC_transporter_permease"/>
</dbReference>
<keyword evidence="3" id="KW-1003">Cell membrane</keyword>
<keyword evidence="6 7" id="KW-0472">Membrane</keyword>
<dbReference type="Gene3D" id="1.10.3720.10">
    <property type="entry name" value="MetI-like"/>
    <property type="match status" value="1"/>
</dbReference>
<evidence type="ECO:0000256" key="6">
    <source>
        <dbReference type="ARBA" id="ARBA00023136"/>
    </source>
</evidence>
<keyword evidence="4 7" id="KW-0812">Transmembrane</keyword>
<evidence type="ECO:0000256" key="5">
    <source>
        <dbReference type="ARBA" id="ARBA00022989"/>
    </source>
</evidence>
<dbReference type="InterPro" id="IPR035906">
    <property type="entry name" value="MetI-like_sf"/>
</dbReference>
<dbReference type="AlphaFoldDB" id="A0A7U9PU90"/>
<evidence type="ECO:0000259" key="8">
    <source>
        <dbReference type="PROSITE" id="PS50928"/>
    </source>
</evidence>
<dbReference type="CDD" id="cd06261">
    <property type="entry name" value="TM_PBP2"/>
    <property type="match status" value="1"/>
</dbReference>
<feature type="transmembrane region" description="Helical" evidence="7">
    <location>
        <begin position="275"/>
        <end position="300"/>
    </location>
</feature>
<accession>A0A7U9PU90</accession>
<dbReference type="EMBL" id="DF967966">
    <property type="protein sequence ID" value="GAP08478.1"/>
    <property type="molecule type" value="Genomic_DNA"/>
</dbReference>
<feature type="transmembrane region" description="Helical" evidence="7">
    <location>
        <begin position="170"/>
        <end position="192"/>
    </location>
</feature>
<evidence type="ECO:0000256" key="4">
    <source>
        <dbReference type="ARBA" id="ARBA00022692"/>
    </source>
</evidence>
<evidence type="ECO:0000256" key="3">
    <source>
        <dbReference type="ARBA" id="ARBA00022475"/>
    </source>
</evidence>